<evidence type="ECO:0000256" key="2">
    <source>
        <dbReference type="ARBA" id="ARBA00022475"/>
    </source>
</evidence>
<dbReference type="InterPro" id="IPR003740">
    <property type="entry name" value="YitT"/>
</dbReference>
<sequence length="233" mass="24011">MRPPAVADAGGVTTTPERRVHRADPRGGAPGAPAPDAAPPHTRAEDVAGVVVGTFLASFGLFLLHSTAAVTGGTAGLGLLLSYALPVPFAVLFPLVNLPFFVLAVRTRGWSFTLRSLVAVVAVSLFSSVHAAALPDLSVAPVYAALFGNLAAGVGILVLFRHRASLGGFGILALLLQDRLGWRAGYVQMVLDVVVVLSAFSVVAPPVVALSALGAVVLNLVLSMNHRPGRYRG</sequence>
<keyword evidence="4 7" id="KW-1133">Transmembrane helix</keyword>
<comment type="subcellular location">
    <subcellularLocation>
        <location evidence="1">Cell membrane</location>
        <topology evidence="1">Multi-pass membrane protein</topology>
    </subcellularLocation>
</comment>
<dbReference type="eggNOG" id="COG1284">
    <property type="taxonomic scope" value="Bacteria"/>
</dbReference>
<proteinExistence type="predicted"/>
<organism evidence="8 9">
    <name type="scientific">Kineococcus radiotolerans (strain ATCC BAA-149 / DSM 14245 / SRS30216)</name>
    <dbReference type="NCBI Taxonomy" id="266940"/>
    <lineage>
        <taxon>Bacteria</taxon>
        <taxon>Bacillati</taxon>
        <taxon>Actinomycetota</taxon>
        <taxon>Actinomycetes</taxon>
        <taxon>Kineosporiales</taxon>
        <taxon>Kineosporiaceae</taxon>
        <taxon>Kineococcus</taxon>
    </lineage>
</organism>
<feature type="transmembrane region" description="Helical" evidence="7">
    <location>
        <begin position="206"/>
        <end position="224"/>
    </location>
</feature>
<evidence type="ECO:0000256" key="3">
    <source>
        <dbReference type="ARBA" id="ARBA00022692"/>
    </source>
</evidence>
<dbReference type="KEGG" id="kra:Krad_3745"/>
<feature type="region of interest" description="Disordered" evidence="6">
    <location>
        <begin position="1"/>
        <end position="41"/>
    </location>
</feature>
<gene>
    <name evidence="8" type="ordered locus">Krad_3745</name>
</gene>
<dbReference type="HOGENOM" id="CLU_063199_3_0_11"/>
<feature type="transmembrane region" description="Helical" evidence="7">
    <location>
        <begin position="140"/>
        <end position="160"/>
    </location>
</feature>
<evidence type="ECO:0000313" key="9">
    <source>
        <dbReference type="Proteomes" id="UP000001116"/>
    </source>
</evidence>
<evidence type="ECO:0000256" key="4">
    <source>
        <dbReference type="ARBA" id="ARBA00022989"/>
    </source>
</evidence>
<feature type="transmembrane region" description="Helical" evidence="7">
    <location>
        <begin position="47"/>
        <end position="68"/>
    </location>
</feature>
<dbReference type="PANTHER" id="PTHR33545">
    <property type="entry name" value="UPF0750 MEMBRANE PROTEIN YITT-RELATED"/>
    <property type="match status" value="1"/>
</dbReference>
<evidence type="ECO:0000256" key="7">
    <source>
        <dbReference type="SAM" id="Phobius"/>
    </source>
</evidence>
<keyword evidence="5 7" id="KW-0472">Membrane</keyword>
<accession>A6WEG9</accession>
<dbReference type="InterPro" id="IPR051461">
    <property type="entry name" value="UPF0750_membrane"/>
</dbReference>
<dbReference type="STRING" id="266940.Krad_3745"/>
<feature type="transmembrane region" description="Helical" evidence="7">
    <location>
        <begin position="117"/>
        <end position="134"/>
    </location>
</feature>
<dbReference type="Proteomes" id="UP000001116">
    <property type="component" value="Chromosome"/>
</dbReference>
<dbReference type="AlphaFoldDB" id="A6WEG9"/>
<reference evidence="9" key="1">
    <citation type="journal article" date="2008" name="PLoS ONE">
        <title>Survival in nuclear waste, extreme resistance, and potential applications gleaned from the genome sequence of Kineococcus radiotolerans SRS30216.</title>
        <authorList>
            <person name="Bagwell C.E."/>
            <person name="Bhat S."/>
            <person name="Hawkins G.M."/>
            <person name="Smith B.W."/>
            <person name="Biswas T."/>
            <person name="Hoover T.R."/>
            <person name="Saunders E."/>
            <person name="Han C.S."/>
            <person name="Tsodikov O.V."/>
            <person name="Shimkets L.J."/>
        </authorList>
    </citation>
    <scope>NUCLEOTIDE SEQUENCE [LARGE SCALE GENOMIC DNA]</scope>
    <source>
        <strain evidence="9">ATCC BAA-149 / DSM 14245 / SRS30216</strain>
    </source>
</reference>
<evidence type="ECO:0008006" key="10">
    <source>
        <dbReference type="Google" id="ProtNLM"/>
    </source>
</evidence>
<protein>
    <recommendedName>
        <fullName evidence="10">YitT family protein</fullName>
    </recommendedName>
</protein>
<keyword evidence="2" id="KW-1003">Cell membrane</keyword>
<feature type="transmembrane region" description="Helical" evidence="7">
    <location>
        <begin position="80"/>
        <end position="105"/>
    </location>
</feature>
<name>A6WEG9_KINRD</name>
<dbReference type="Pfam" id="PF02588">
    <property type="entry name" value="YitT_membrane"/>
    <property type="match status" value="1"/>
</dbReference>
<evidence type="ECO:0000313" key="8">
    <source>
        <dbReference type="EMBL" id="ABS05208.1"/>
    </source>
</evidence>
<keyword evidence="9" id="KW-1185">Reference proteome</keyword>
<evidence type="ECO:0000256" key="5">
    <source>
        <dbReference type="ARBA" id="ARBA00023136"/>
    </source>
</evidence>
<evidence type="ECO:0000256" key="6">
    <source>
        <dbReference type="SAM" id="MobiDB-lite"/>
    </source>
</evidence>
<dbReference type="GO" id="GO:0005886">
    <property type="term" value="C:plasma membrane"/>
    <property type="evidence" value="ECO:0007669"/>
    <property type="project" value="UniProtKB-SubCell"/>
</dbReference>
<keyword evidence="3 7" id="KW-0812">Transmembrane</keyword>
<feature type="compositionally biased region" description="Basic and acidic residues" evidence="6">
    <location>
        <begin position="16"/>
        <end position="25"/>
    </location>
</feature>
<dbReference type="PANTHER" id="PTHR33545:SF5">
    <property type="entry name" value="UPF0750 MEMBRANE PROTEIN YITT"/>
    <property type="match status" value="1"/>
</dbReference>
<dbReference type="EMBL" id="CP000750">
    <property type="protein sequence ID" value="ABS05208.1"/>
    <property type="molecule type" value="Genomic_DNA"/>
</dbReference>
<evidence type="ECO:0000256" key="1">
    <source>
        <dbReference type="ARBA" id="ARBA00004651"/>
    </source>
</evidence>